<dbReference type="AlphaFoldDB" id="A0ABD0TD00"/>
<feature type="region of interest" description="Disordered" evidence="1">
    <location>
        <begin position="291"/>
        <end position="310"/>
    </location>
</feature>
<proteinExistence type="predicted"/>
<reference evidence="2 3" key="1">
    <citation type="submission" date="2024-06" db="EMBL/GenBank/DDBJ databases">
        <title>A chromosome-level genome assembly of beet webworm, Loxostege sticticalis.</title>
        <authorList>
            <person name="Zhang Y."/>
        </authorList>
    </citation>
    <scope>NUCLEOTIDE SEQUENCE [LARGE SCALE GENOMIC DNA]</scope>
    <source>
        <strain evidence="2">AQ028</strain>
        <tissue evidence="2">Male pupae</tissue>
    </source>
</reference>
<name>A0ABD0TD00_LOXSC</name>
<sequence>MDCCNYGEYRGHGVAPYAAGWEGYAPGYAPLPYAPYAPAHAYCPPHAQDPYARYYRYDYPAHHPHHNEHVLPMEYGAYASKEVRARRAISRRERPLLPAQHLPHPPTPPLECGMNGRGPAYCEPQMWPHYQMGALGGGGWGGANVGSWAARSSCSREHMRYPSDCRPMKGPHHPVQNQACLQDGRSTPFRAYEEPYSRENIVRPGVTPEAPAASVAAESARPVRDRFYVEPRRTPPEEKRPPVVPLPAFQQAFGSTEIGKFAEAFTRAEVALEEAADAFAYDAFAEWDAPHEPQWSSQPASREIKCEDNY</sequence>
<accession>A0ABD0TD00</accession>
<comment type="caution">
    <text evidence="2">The sequence shown here is derived from an EMBL/GenBank/DDBJ whole genome shotgun (WGS) entry which is preliminary data.</text>
</comment>
<evidence type="ECO:0000256" key="1">
    <source>
        <dbReference type="SAM" id="MobiDB-lite"/>
    </source>
</evidence>
<evidence type="ECO:0000313" key="3">
    <source>
        <dbReference type="Proteomes" id="UP001549921"/>
    </source>
</evidence>
<protein>
    <submittedName>
        <fullName evidence="2">Uncharacterized protein</fullName>
    </submittedName>
</protein>
<evidence type="ECO:0000313" key="2">
    <source>
        <dbReference type="EMBL" id="KAL0840358.1"/>
    </source>
</evidence>
<organism evidence="2 3">
    <name type="scientific">Loxostege sticticalis</name>
    <name type="common">Beet webworm moth</name>
    <dbReference type="NCBI Taxonomy" id="481309"/>
    <lineage>
        <taxon>Eukaryota</taxon>
        <taxon>Metazoa</taxon>
        <taxon>Ecdysozoa</taxon>
        <taxon>Arthropoda</taxon>
        <taxon>Hexapoda</taxon>
        <taxon>Insecta</taxon>
        <taxon>Pterygota</taxon>
        <taxon>Neoptera</taxon>
        <taxon>Endopterygota</taxon>
        <taxon>Lepidoptera</taxon>
        <taxon>Glossata</taxon>
        <taxon>Ditrysia</taxon>
        <taxon>Pyraloidea</taxon>
        <taxon>Crambidae</taxon>
        <taxon>Pyraustinae</taxon>
        <taxon>Loxostege</taxon>
    </lineage>
</organism>
<gene>
    <name evidence="2" type="ORF">ABMA28_015619</name>
</gene>
<dbReference type="Proteomes" id="UP001549921">
    <property type="component" value="Unassembled WGS sequence"/>
</dbReference>
<dbReference type="EMBL" id="JBEDNZ010000007">
    <property type="protein sequence ID" value="KAL0840358.1"/>
    <property type="molecule type" value="Genomic_DNA"/>
</dbReference>